<sequence>MLTFHSSRWPVGSALRCAAASAKPQIAPRQRHTNVRHFFASSNRAAAANRMDLPSEADVVVIGGGSIGTSTVYHLKKEGVNAVLLERHQLTAGTTWHSAGMHWRLRPTDADIELNAYSRMMCKQLEEETEISSWTENGGLFVATNKERLAEYQRFAETGKYFGIESQVLSPAEVKEVHPLLRVDDVYGGIYSPGDGTIDPTGITNAYAKAARKLGAGIYENVEVSGIEVEEYFTPGGAQSKRIQAVTTACGARIATKVVVNAGGCWANAVAAMAGVEIPLRAMKHAMVLTEPLPGMHKGLPNVRDHDLSVYLKTQGDSMAIGGYEQNPEFWDADPKFAFGLFELDYDTFGQNLAGHIQRCPQIETTGIKTTVCGPESFTPDHKPLMGPHPGLRGLYHACGFNSMGMMLGGGAGREITKWIMTGSPEVDLFSFDCSRFHPDTTANARWVKDRTHESYAKTYAIVFPHDEALAGRGMRKSAFHDELVARGCVHQARHGFERPGWFDASMKPGSQVPKPYDYYGAYEEGAWRLCEKDQEEGIPKHEEHLYNDLIEKDLTFSWPASHHIVAEEVRATREGVAFFDQSYFGKLFLRGPDADQAVQYLCGADMEGKKFGSVTYTPLCNVRGGVEADLTVTKLEDPEGSSYYYFAAGGNTYTKDLEWIRGVLEDRGFRAAITDESDSSALLTVQGPHSRPLLQSLVTSGHSLENDAFPFSTGQWLEIAGHRLLALRLTFVGERGYELHVPTASAMQVYKAVREAGEHYGAKHGVPVCDAGYKAIDSLSAEKNLRHWHADLSNRDTPLEAGIGFTVLSKLKRSGPDAPDFLGRAALEAQRAAGLKRKLVCLILESGDVPLHGAETMLRDGECIGYVRSTAFGHTIGRSIAYGYVDCPKSETKITNAWLEAGKWQIGDKGSLHAANLSLKAPFDPANERVKG</sequence>
<evidence type="ECO:0000259" key="2">
    <source>
        <dbReference type="Pfam" id="PF01266"/>
    </source>
</evidence>
<evidence type="ECO:0000259" key="4">
    <source>
        <dbReference type="Pfam" id="PF08669"/>
    </source>
</evidence>
<organism evidence="6 7">
    <name type="scientific">Polarella glacialis</name>
    <name type="common">Dinoflagellate</name>
    <dbReference type="NCBI Taxonomy" id="89957"/>
    <lineage>
        <taxon>Eukaryota</taxon>
        <taxon>Sar</taxon>
        <taxon>Alveolata</taxon>
        <taxon>Dinophyceae</taxon>
        <taxon>Suessiales</taxon>
        <taxon>Suessiaceae</taxon>
        <taxon>Polarella</taxon>
    </lineage>
</organism>
<dbReference type="SUPFAM" id="SSF103025">
    <property type="entry name" value="Folate-binding domain"/>
    <property type="match status" value="1"/>
</dbReference>
<dbReference type="InterPro" id="IPR006076">
    <property type="entry name" value="FAD-dep_OxRdtase"/>
</dbReference>
<evidence type="ECO:0008006" key="8">
    <source>
        <dbReference type="Google" id="ProtNLM"/>
    </source>
</evidence>
<dbReference type="InterPro" id="IPR027266">
    <property type="entry name" value="TrmE/GcvT-like"/>
</dbReference>
<proteinExistence type="inferred from homology"/>
<dbReference type="SUPFAM" id="SSF101790">
    <property type="entry name" value="Aminomethyltransferase beta-barrel domain"/>
    <property type="match status" value="1"/>
</dbReference>
<dbReference type="PANTHER" id="PTHR43757">
    <property type="entry name" value="AMINOMETHYLTRANSFERASE"/>
    <property type="match status" value="1"/>
</dbReference>
<dbReference type="EMBL" id="CAJNNV010025024">
    <property type="protein sequence ID" value="CAE8611461.1"/>
    <property type="molecule type" value="Genomic_DNA"/>
</dbReference>
<comment type="similarity">
    <text evidence="1">Belongs to the GcvT family.</text>
</comment>
<name>A0A813FM66_POLGL</name>
<dbReference type="Proteomes" id="UP000654075">
    <property type="component" value="Unassembled WGS sequence"/>
</dbReference>
<feature type="domain" description="Aminomethyltransferase C-terminal" evidence="4">
    <location>
        <begin position="838"/>
        <end position="925"/>
    </location>
</feature>
<evidence type="ECO:0000313" key="6">
    <source>
        <dbReference type="EMBL" id="CAE8611461.1"/>
    </source>
</evidence>
<dbReference type="InterPro" id="IPR029043">
    <property type="entry name" value="GcvT/YgfZ_C"/>
</dbReference>
<dbReference type="Pfam" id="PF16350">
    <property type="entry name" value="FAO_M"/>
    <property type="match status" value="1"/>
</dbReference>
<dbReference type="Gene3D" id="3.30.9.10">
    <property type="entry name" value="D-Amino Acid Oxidase, subunit A, domain 2"/>
    <property type="match status" value="1"/>
</dbReference>
<dbReference type="Pfam" id="PF01266">
    <property type="entry name" value="DAO"/>
    <property type="match status" value="1"/>
</dbReference>
<evidence type="ECO:0000256" key="1">
    <source>
        <dbReference type="ARBA" id="ARBA00008609"/>
    </source>
</evidence>
<dbReference type="GO" id="GO:0005739">
    <property type="term" value="C:mitochondrion"/>
    <property type="evidence" value="ECO:0007669"/>
    <property type="project" value="TreeGrafter"/>
</dbReference>
<dbReference type="AlphaFoldDB" id="A0A813FM66"/>
<dbReference type="Gene3D" id="3.50.50.60">
    <property type="entry name" value="FAD/NAD(P)-binding domain"/>
    <property type="match status" value="1"/>
</dbReference>
<dbReference type="Pfam" id="PF01571">
    <property type="entry name" value="GCV_T"/>
    <property type="match status" value="1"/>
</dbReference>
<protein>
    <recommendedName>
        <fullName evidence="8">Sarcosine dehydrogenase</fullName>
    </recommendedName>
</protein>
<dbReference type="SUPFAM" id="SSF54373">
    <property type="entry name" value="FAD-linked reductases, C-terminal domain"/>
    <property type="match status" value="1"/>
</dbReference>
<dbReference type="OrthoDB" id="498204at2759"/>
<dbReference type="Gene3D" id="3.30.70.1400">
    <property type="entry name" value="Aminomethyltransferase beta-barrel domains"/>
    <property type="match status" value="1"/>
</dbReference>
<gene>
    <name evidence="6" type="ORF">PGLA1383_LOCUS29261</name>
</gene>
<dbReference type="InterPro" id="IPR036188">
    <property type="entry name" value="FAD/NAD-bd_sf"/>
</dbReference>
<comment type="caution">
    <text evidence="6">The sequence shown here is derived from an EMBL/GenBank/DDBJ whole genome shotgun (WGS) entry which is preliminary data.</text>
</comment>
<dbReference type="InterPro" id="IPR032503">
    <property type="entry name" value="FAO_M"/>
</dbReference>
<dbReference type="PANTHER" id="PTHR43757:SF11">
    <property type="entry name" value="SARCOSINE DEHYDROGENASE"/>
    <property type="match status" value="1"/>
</dbReference>
<dbReference type="InterPro" id="IPR013977">
    <property type="entry name" value="GcvT_C"/>
</dbReference>
<dbReference type="Gene3D" id="2.40.30.110">
    <property type="entry name" value="Aminomethyltransferase beta-barrel domains"/>
    <property type="match status" value="1"/>
</dbReference>
<reference evidence="6" key="1">
    <citation type="submission" date="2021-02" db="EMBL/GenBank/DDBJ databases">
        <authorList>
            <person name="Dougan E. K."/>
            <person name="Rhodes N."/>
            <person name="Thang M."/>
            <person name="Chan C."/>
        </authorList>
    </citation>
    <scope>NUCLEOTIDE SEQUENCE</scope>
</reference>
<dbReference type="Pfam" id="PF08669">
    <property type="entry name" value="GCV_T_C"/>
    <property type="match status" value="1"/>
</dbReference>
<dbReference type="SUPFAM" id="SSF51905">
    <property type="entry name" value="FAD/NAD(P)-binding domain"/>
    <property type="match status" value="1"/>
</dbReference>
<accession>A0A813FM66</accession>
<dbReference type="InterPro" id="IPR006222">
    <property type="entry name" value="GCVT_N"/>
</dbReference>
<feature type="domain" description="FAD dependent oxidoreductase" evidence="2">
    <location>
        <begin position="58"/>
        <end position="419"/>
    </location>
</feature>
<feature type="domain" description="FAD dependent oxidoreductase central" evidence="5">
    <location>
        <begin position="422"/>
        <end position="478"/>
    </location>
</feature>
<keyword evidence="7" id="KW-1185">Reference proteome</keyword>
<evidence type="ECO:0000259" key="5">
    <source>
        <dbReference type="Pfam" id="PF16350"/>
    </source>
</evidence>
<dbReference type="InterPro" id="IPR028896">
    <property type="entry name" value="GcvT/YgfZ/DmdA"/>
</dbReference>
<dbReference type="OMA" id="MVFKYDQ"/>
<feature type="domain" description="GCVT N-terminal" evidence="3">
    <location>
        <begin position="480"/>
        <end position="808"/>
    </location>
</feature>
<evidence type="ECO:0000313" key="7">
    <source>
        <dbReference type="Proteomes" id="UP000654075"/>
    </source>
</evidence>
<dbReference type="Gene3D" id="3.30.1360.120">
    <property type="entry name" value="Probable tRNA modification gtpase trme, domain 1"/>
    <property type="match status" value="1"/>
</dbReference>
<evidence type="ECO:0000259" key="3">
    <source>
        <dbReference type="Pfam" id="PF01571"/>
    </source>
</evidence>